<evidence type="ECO:0000313" key="3">
    <source>
        <dbReference type="Proteomes" id="UP001153620"/>
    </source>
</evidence>
<dbReference type="EMBL" id="OU895880">
    <property type="protein sequence ID" value="CAG9811912.1"/>
    <property type="molecule type" value="Genomic_DNA"/>
</dbReference>
<accession>A0A9N9S918</accession>
<reference evidence="2" key="1">
    <citation type="submission" date="2022-01" db="EMBL/GenBank/DDBJ databases">
        <authorList>
            <person name="King R."/>
        </authorList>
    </citation>
    <scope>NUCLEOTIDE SEQUENCE</scope>
</reference>
<feature type="chain" id="PRO_5040234683" evidence="1">
    <location>
        <begin position="16"/>
        <end position="124"/>
    </location>
</feature>
<protein>
    <submittedName>
        <fullName evidence="2">Uncharacterized protein</fullName>
    </submittedName>
</protein>
<name>A0A9N9S918_9DIPT</name>
<proteinExistence type="predicted"/>
<evidence type="ECO:0000313" key="2">
    <source>
        <dbReference type="EMBL" id="CAG9811912.1"/>
    </source>
</evidence>
<feature type="signal peptide" evidence="1">
    <location>
        <begin position="1"/>
        <end position="15"/>
    </location>
</feature>
<keyword evidence="1" id="KW-0732">Signal</keyword>
<reference evidence="2" key="2">
    <citation type="submission" date="2022-10" db="EMBL/GenBank/DDBJ databases">
        <authorList>
            <consortium name="ENA_rothamsted_submissions"/>
            <consortium name="culmorum"/>
            <person name="King R."/>
        </authorList>
    </citation>
    <scope>NUCLEOTIDE SEQUENCE</scope>
</reference>
<dbReference type="AlphaFoldDB" id="A0A9N9S918"/>
<sequence length="124" mass="13538">MKLVFVAILIIGTSAGSPGYNFFPTPSALSCGDIETLVNQLSPDAREALKSRVLDRPGLLNLGEILGGNLLVNLLDSVVSSLNILNLDKILLDDILRPLIVMPDRDFNTDPSWRCLVNLFESED</sequence>
<organism evidence="2 3">
    <name type="scientific">Chironomus riparius</name>
    <dbReference type="NCBI Taxonomy" id="315576"/>
    <lineage>
        <taxon>Eukaryota</taxon>
        <taxon>Metazoa</taxon>
        <taxon>Ecdysozoa</taxon>
        <taxon>Arthropoda</taxon>
        <taxon>Hexapoda</taxon>
        <taxon>Insecta</taxon>
        <taxon>Pterygota</taxon>
        <taxon>Neoptera</taxon>
        <taxon>Endopterygota</taxon>
        <taxon>Diptera</taxon>
        <taxon>Nematocera</taxon>
        <taxon>Chironomoidea</taxon>
        <taxon>Chironomidae</taxon>
        <taxon>Chironominae</taxon>
        <taxon>Chironomus</taxon>
    </lineage>
</organism>
<evidence type="ECO:0000256" key="1">
    <source>
        <dbReference type="SAM" id="SignalP"/>
    </source>
</evidence>
<dbReference type="Proteomes" id="UP001153620">
    <property type="component" value="Chromosome 4"/>
</dbReference>
<keyword evidence="3" id="KW-1185">Reference proteome</keyword>
<gene>
    <name evidence="2" type="ORF">CHIRRI_LOCUS14719</name>
</gene>